<evidence type="ECO:0000256" key="7">
    <source>
        <dbReference type="RuleBase" id="RU003960"/>
    </source>
</evidence>
<dbReference type="GO" id="GO:0032259">
    <property type="term" value="P:methylation"/>
    <property type="evidence" value="ECO:0007669"/>
    <property type="project" value="UniProtKB-KW"/>
</dbReference>
<dbReference type="InterPro" id="IPR006362">
    <property type="entry name" value="Cbl_synth_CobM/CibF"/>
</dbReference>
<protein>
    <submittedName>
        <fullName evidence="9">Precorrin-4 C(11)-methyltransferase</fullName>
        <ecNumber evidence="9">2.1.1.133</ecNumber>
    </submittedName>
</protein>
<organism evidence="9 10">
    <name type="scientific">Nocardioides aquaticus</name>
    <dbReference type="NCBI Taxonomy" id="160826"/>
    <lineage>
        <taxon>Bacteria</taxon>
        <taxon>Bacillati</taxon>
        <taxon>Actinomycetota</taxon>
        <taxon>Actinomycetes</taxon>
        <taxon>Propionibacteriales</taxon>
        <taxon>Nocardioidaceae</taxon>
        <taxon>Nocardioides</taxon>
    </lineage>
</organism>
<evidence type="ECO:0000259" key="8">
    <source>
        <dbReference type="Pfam" id="PF00590"/>
    </source>
</evidence>
<feature type="domain" description="Tetrapyrrole methylase" evidence="8">
    <location>
        <begin position="79"/>
        <end position="250"/>
    </location>
</feature>
<dbReference type="Gene3D" id="3.40.1010.10">
    <property type="entry name" value="Cobalt-precorrin-4 Transmethylase, Domain 1"/>
    <property type="match status" value="1"/>
</dbReference>
<comment type="similarity">
    <text evidence="2 7">Belongs to the precorrin methyltransferase family.</text>
</comment>
<comment type="pathway">
    <text evidence="1">Cofactor biosynthesis; adenosylcobalamin biosynthesis.</text>
</comment>
<dbReference type="PANTHER" id="PTHR45790:SF4">
    <property type="entry name" value="COBALT-PRECORRIN-4 C(11)-METHYLTRANSFERASE"/>
    <property type="match status" value="1"/>
</dbReference>
<evidence type="ECO:0000256" key="2">
    <source>
        <dbReference type="ARBA" id="ARBA00005879"/>
    </source>
</evidence>
<dbReference type="CDD" id="cd11641">
    <property type="entry name" value="Precorrin-4_C11-MT"/>
    <property type="match status" value="1"/>
</dbReference>
<dbReference type="PANTHER" id="PTHR45790">
    <property type="entry name" value="SIROHEME SYNTHASE-RELATED"/>
    <property type="match status" value="1"/>
</dbReference>
<dbReference type="InterPro" id="IPR050161">
    <property type="entry name" value="Siro_Cobalamin_biosynth"/>
</dbReference>
<evidence type="ECO:0000256" key="3">
    <source>
        <dbReference type="ARBA" id="ARBA00022573"/>
    </source>
</evidence>
<dbReference type="InterPro" id="IPR014776">
    <property type="entry name" value="4pyrrole_Mease_sub2"/>
</dbReference>
<dbReference type="RefSeq" id="WP_214058720.1">
    <property type="nucleotide sequence ID" value="NZ_BAAAHS010000012.1"/>
</dbReference>
<proteinExistence type="inferred from homology"/>
<keyword evidence="6" id="KW-0949">S-adenosyl-L-methionine</keyword>
<dbReference type="Gene3D" id="3.40.50.150">
    <property type="entry name" value="Vaccinia Virus protein VP39"/>
    <property type="match status" value="1"/>
</dbReference>
<sequence length="292" mass="31201">MRAHPTCTTVAVEADPERAARIGRNAASLGVPTLRVVHGRAPEAFDKLPAPDAVFVGGAATVLGVVTGSLTRLYPGTYLDEEVLGHCSPDTQLVDTQHLDLDQIMGHLLETDRDGLEVVRLVSGDPSVYSALTEQTRRLDEAGVAWEVTPGVPAYAAAAALVGRELTVPLITQSVVLTRAQARSTAMPETEALRHFARTRATLVIHLATTRIREVISELVGEYGADCPVVVVYRASQTGEVVLHGTVADIAEQVEHAGLRQAAVIMVGRALDPRDGGDSYLYDPTRDRSTKS</sequence>
<dbReference type="InterPro" id="IPR029063">
    <property type="entry name" value="SAM-dependent_MTases_sf"/>
</dbReference>
<dbReference type="PROSITE" id="PS00840">
    <property type="entry name" value="SUMT_2"/>
    <property type="match status" value="1"/>
</dbReference>
<dbReference type="Proteomes" id="UP000679307">
    <property type="component" value="Chromosome"/>
</dbReference>
<dbReference type="InterPro" id="IPR003043">
    <property type="entry name" value="Uropor_MeTrfase_CS"/>
</dbReference>
<dbReference type="Pfam" id="PF00590">
    <property type="entry name" value="TP_methylase"/>
    <property type="match status" value="1"/>
</dbReference>
<keyword evidence="3" id="KW-0169">Cobalamin biosynthesis</keyword>
<evidence type="ECO:0000313" key="9">
    <source>
        <dbReference type="EMBL" id="QVT79244.1"/>
    </source>
</evidence>
<reference evidence="9 10" key="1">
    <citation type="submission" date="2021-05" db="EMBL/GenBank/DDBJ databases">
        <title>Complete genome of Nocardioides aquaticus KCTC 9944T isolated from meromictic and hypersaline Ekho Lake, Antarctica.</title>
        <authorList>
            <person name="Hwang K."/>
            <person name="Kim K.M."/>
            <person name="Choe H."/>
        </authorList>
    </citation>
    <scope>NUCLEOTIDE SEQUENCE [LARGE SCALE GENOMIC DNA]</scope>
    <source>
        <strain evidence="9 10">KCTC 9944</strain>
    </source>
</reference>
<evidence type="ECO:0000313" key="10">
    <source>
        <dbReference type="Proteomes" id="UP000679307"/>
    </source>
</evidence>
<evidence type="ECO:0000256" key="6">
    <source>
        <dbReference type="ARBA" id="ARBA00022691"/>
    </source>
</evidence>
<name>A0ABX8EFH8_9ACTN</name>
<dbReference type="EC" id="2.1.1.133" evidence="9"/>
<dbReference type="InterPro" id="IPR035996">
    <property type="entry name" value="4pyrrol_Methylase_sf"/>
</dbReference>
<evidence type="ECO:0000256" key="1">
    <source>
        <dbReference type="ARBA" id="ARBA00004953"/>
    </source>
</evidence>
<dbReference type="GO" id="GO:0046026">
    <property type="term" value="F:precorrin-4 C11-methyltransferase activity"/>
    <property type="evidence" value="ECO:0007669"/>
    <property type="project" value="UniProtKB-EC"/>
</dbReference>
<keyword evidence="4 7" id="KW-0489">Methyltransferase</keyword>
<accession>A0ABX8EFH8</accession>
<keyword evidence="10" id="KW-1185">Reference proteome</keyword>
<dbReference type="InterPro" id="IPR014777">
    <property type="entry name" value="4pyrrole_Mease_sub1"/>
</dbReference>
<dbReference type="Gene3D" id="3.30.950.10">
    <property type="entry name" value="Methyltransferase, Cobalt-precorrin-4 Transmethylase, Domain 2"/>
    <property type="match status" value="1"/>
</dbReference>
<evidence type="ECO:0000256" key="4">
    <source>
        <dbReference type="ARBA" id="ARBA00022603"/>
    </source>
</evidence>
<gene>
    <name evidence="9" type="primary">cobM_2</name>
    <name evidence="9" type="ORF">ENKNEFLB_01625</name>
</gene>
<dbReference type="InterPro" id="IPR000878">
    <property type="entry name" value="4pyrrol_Mease"/>
</dbReference>
<dbReference type="SUPFAM" id="SSF53790">
    <property type="entry name" value="Tetrapyrrole methylase"/>
    <property type="match status" value="1"/>
</dbReference>
<dbReference type="SUPFAM" id="SSF53335">
    <property type="entry name" value="S-adenosyl-L-methionine-dependent methyltransferases"/>
    <property type="match status" value="1"/>
</dbReference>
<dbReference type="EMBL" id="CP075371">
    <property type="protein sequence ID" value="QVT79244.1"/>
    <property type="molecule type" value="Genomic_DNA"/>
</dbReference>
<evidence type="ECO:0000256" key="5">
    <source>
        <dbReference type="ARBA" id="ARBA00022679"/>
    </source>
</evidence>
<keyword evidence="5 7" id="KW-0808">Transferase</keyword>